<evidence type="ECO:0000313" key="3">
    <source>
        <dbReference type="Proteomes" id="UP000178065"/>
    </source>
</evidence>
<protein>
    <submittedName>
        <fullName evidence="2">Uncharacterized protein</fullName>
    </submittedName>
</protein>
<organism evidence="2 3">
    <name type="scientific">Candidatus Wildermuthbacteria bacterium RIFCSPHIGHO2_01_FULL_49_22b</name>
    <dbReference type="NCBI Taxonomy" id="1802448"/>
    <lineage>
        <taxon>Bacteria</taxon>
        <taxon>Candidatus Wildermuthiibacteriota</taxon>
    </lineage>
</organism>
<keyword evidence="1" id="KW-0812">Transmembrane</keyword>
<name>A0A1G2R183_9BACT</name>
<evidence type="ECO:0000313" key="2">
    <source>
        <dbReference type="EMBL" id="OHA66129.1"/>
    </source>
</evidence>
<accession>A0A1G2R183</accession>
<feature type="transmembrane region" description="Helical" evidence="1">
    <location>
        <begin position="152"/>
        <end position="171"/>
    </location>
</feature>
<gene>
    <name evidence="2" type="ORF">A2672_02995</name>
</gene>
<sequence length="182" mass="20746">MGAIAAVVLNLALWLSMFFLQNWEAGKERIAPRKKHNPLKPREGFLYMQDYHSTSWGDIIALSFIDLAVGNELAQGPFPSWWALAACIALSGIITAFFYWEIWLVPSHKPDWAFPKAKKVSFAGRLFLWYFYLQLAAAFLAFYFLVTGKLTWLQALVGLLGGGLYLLAMYLDAKGKRWIKLF</sequence>
<feature type="transmembrane region" description="Helical" evidence="1">
    <location>
        <begin position="126"/>
        <end position="146"/>
    </location>
</feature>
<keyword evidence="1" id="KW-0472">Membrane</keyword>
<dbReference type="STRING" id="1802448.A2672_02995"/>
<dbReference type="AlphaFoldDB" id="A0A1G2R183"/>
<feature type="transmembrane region" description="Helical" evidence="1">
    <location>
        <begin position="81"/>
        <end position="105"/>
    </location>
</feature>
<dbReference type="EMBL" id="MHTT01000005">
    <property type="protein sequence ID" value="OHA66129.1"/>
    <property type="molecule type" value="Genomic_DNA"/>
</dbReference>
<dbReference type="Proteomes" id="UP000178065">
    <property type="component" value="Unassembled WGS sequence"/>
</dbReference>
<proteinExistence type="predicted"/>
<reference evidence="2 3" key="1">
    <citation type="journal article" date="2016" name="Nat. Commun.">
        <title>Thousands of microbial genomes shed light on interconnected biogeochemical processes in an aquifer system.</title>
        <authorList>
            <person name="Anantharaman K."/>
            <person name="Brown C.T."/>
            <person name="Hug L.A."/>
            <person name="Sharon I."/>
            <person name="Castelle C.J."/>
            <person name="Probst A.J."/>
            <person name="Thomas B.C."/>
            <person name="Singh A."/>
            <person name="Wilkins M.J."/>
            <person name="Karaoz U."/>
            <person name="Brodie E.L."/>
            <person name="Williams K.H."/>
            <person name="Hubbard S.S."/>
            <person name="Banfield J.F."/>
        </authorList>
    </citation>
    <scope>NUCLEOTIDE SEQUENCE [LARGE SCALE GENOMIC DNA]</scope>
</reference>
<evidence type="ECO:0000256" key="1">
    <source>
        <dbReference type="SAM" id="Phobius"/>
    </source>
</evidence>
<comment type="caution">
    <text evidence="2">The sequence shown here is derived from an EMBL/GenBank/DDBJ whole genome shotgun (WGS) entry which is preliminary data.</text>
</comment>
<keyword evidence="1" id="KW-1133">Transmembrane helix</keyword>